<dbReference type="PROSITE" id="PS50835">
    <property type="entry name" value="IG_LIKE"/>
    <property type="match status" value="2"/>
</dbReference>
<dbReference type="InterPro" id="IPR007110">
    <property type="entry name" value="Ig-like_dom"/>
</dbReference>
<feature type="domain" description="Fibronectin type-III" evidence="6">
    <location>
        <begin position="617"/>
        <end position="709"/>
    </location>
</feature>
<feature type="domain" description="CUB" evidence="4">
    <location>
        <begin position="275"/>
        <end position="402"/>
    </location>
</feature>
<comment type="caution">
    <text evidence="7">The sequence shown here is derived from an EMBL/GenBank/DDBJ whole genome shotgun (WGS) entry which is preliminary data.</text>
</comment>
<sequence length="1798" mass="187338">MKKITFLVIFLFSIASSFAQLALEGFENTTGPDALPATNWTLGTGNWAVFDNGVGLAKRWTVNATPYAGTQAAFIDRENIGQNNTSEDFLATPLVTVPTNGQLRFWTRLGYNGDAGAKLQIRVAPATAPSQTNTASYTTIQEWTETSLVTTYNVYEEKTVDLVAAGYTPGSQIYIAFVMQFTQTGTTLSGDRWFIDDARVISQCLPPTNLTTSALTHNSASLTWTPNGATSWEIEVVQGTTAPTGTGTVYNGALPYVVNGLTPNTAYSYYVRSLCTDSNSAWAGPFSFTTTLAPLGCGGNFTDPGGPNANYANSANVTTVICPQNPGDVVTVTFTSFALENNWDFLKVYNGNSNTAPQIGNYTGTTLPPSITSTAANGCLTFVFTSDSSVNAAGWVANVTCAPPPTCPKPTAITATAVTSNQATISWTNNSTATQFQVIALPCSAAAPDASTTGWQTASASPFVYTGLTPDTCYKFYVRAVCSSTDLSLWSQAATATTQPSPPVCGGTFTDPGGATANYANSSNITYTICPTNPGEVVTVSFSAFALENNWDFLKVYNGNSNTAPQIGNYTGTTLPPDITSTAANGCLTFVFTSDSSVNAAGWVASVTCAAPPTCPKPTAITATAVTSNQATIGWTNNSTATQFQVIALPCSAAAPDASTTGWQTASANPFVYTGLTPDTCYKFYVRAVCSSTDLSLWSQAATATTQPAPPVCGGTFTDPGGANANYANSSNITYTICPTNPGDVVTVTFTSFALENNFDFLKVYDGNSAAATQIGNYTGTTLPPQIDATNPTGCLTFVFTSDSVVNAAGWVASVTCAPPPTCPKPTNLVATPLNSTSATLTWTENGTATQWEVIVQPSGTGMPSASATGVIVNGTPTYTPNNLTPGTSYEYWVRAICSSTDHSTWNGPKSFYITQTCADSMPFCGETGLNYTNITGAPSYGSIGCLFTTPNPAWYFMQVDQTGPLSLQISQTSNSTGNGIDVDFICWGPFSSNDFSVVCNSLNDYPDGNIITPSNIVACSYSAAPIENFTITNAQAGEYYVILITNYSNQAGTVNFTQTNNGQTGAGTTDCAIVCSVELGPDVSLCNQTSYTITSSNQNADSYAWYNGTTLLTGQTSSTLVVTQSGTYKCVITCGLNTSEDTKTVTFNTSPVVTVASQTICDGQTATLTANVTPSTGTYTYAWTVPTGVTNPGSVASFTTTIAGTYSVVVTNTATTCQSTPATATVTINALPNVTVGNSVICADGLATVEAVVNGSSTYTYAWSVPTGFTDPGNVSSFTTNVAGTYSVIVTDTFTGCVTGSISGIVTVNPLPVVSVNNQVICADGTATITATPSNTTATYTYAWSVPAGVTNPGNVSTFTTNVAGNYTVQITDVQTSCVSQPVTAVVTVNPLPVVTVNSPTICQGQSATVTATPSDTTQTYSYIWTVPTGATDPGNVASFSTSFAGTYSVVATNTTTNCVGTSASGTVTVNPTPTVSVSSSTICAGASTTVTATPSDTTQTYTYVWTVPTGVTNPGSVASFTTTVGGNYSVTITNTSTGCTSALATGTVTVNALPTVQVVIPEVCLGTSSTVTANVSPAAGTYTYVWTVPAGVTNPGNVSSFTTNVAGTYSVIVTNSSTGCTSTSASASPVYNDLPDYTIFGSCEGSTYVLKLIDTNFTSSSATYLWYSTTNPNLGTTSTLTVTAVGEYFCKVTNVDGCVTIKSINVASINCQIQKGISPNNDGKNDKFDLTGLDVQELQIYNRYGRIVYSKTNYIDEWTGLDKNNNELPDGTYYYVINLKSGDNKTGWVYINREIK</sequence>
<keyword evidence="2" id="KW-1015">Disulfide bond</keyword>
<feature type="domain" description="Ig-like" evidence="5">
    <location>
        <begin position="1068"/>
        <end position="1147"/>
    </location>
</feature>
<proteinExistence type="predicted"/>
<name>A0A2S4N821_9FLAO</name>
<dbReference type="OrthoDB" id="608579at2"/>
<organism evidence="7 8">
    <name type="scientific">Flavobacterium croceum DSM 17960</name>
    <dbReference type="NCBI Taxonomy" id="1121886"/>
    <lineage>
        <taxon>Bacteria</taxon>
        <taxon>Pseudomonadati</taxon>
        <taxon>Bacteroidota</taxon>
        <taxon>Flavobacteriia</taxon>
        <taxon>Flavobacteriales</taxon>
        <taxon>Flavobacteriaceae</taxon>
        <taxon>Flavobacterium</taxon>
    </lineage>
</organism>
<dbReference type="InterPro" id="IPR036116">
    <property type="entry name" value="FN3_sf"/>
</dbReference>
<gene>
    <name evidence="7" type="ORF">Q361_10717</name>
</gene>
<keyword evidence="3" id="KW-0732">Signal</keyword>
<feature type="domain" description="Ig-like" evidence="5">
    <location>
        <begin position="1637"/>
        <end position="1709"/>
    </location>
</feature>
<dbReference type="SUPFAM" id="SSF49265">
    <property type="entry name" value="Fibronectin type III"/>
    <property type="match status" value="3"/>
</dbReference>
<dbReference type="PROSITE" id="PS50853">
    <property type="entry name" value="FN3"/>
    <property type="match status" value="4"/>
</dbReference>
<feature type="domain" description="Fibronectin type-III" evidence="6">
    <location>
        <begin position="409"/>
        <end position="501"/>
    </location>
</feature>
<dbReference type="SMART" id="SM00042">
    <property type="entry name" value="CUB"/>
    <property type="match status" value="3"/>
</dbReference>
<protein>
    <submittedName>
        <fullName evidence="7">Gliding motility-associated-like protein</fullName>
    </submittedName>
</protein>
<dbReference type="InterPro" id="IPR003961">
    <property type="entry name" value="FN3_dom"/>
</dbReference>
<evidence type="ECO:0000313" key="8">
    <source>
        <dbReference type="Proteomes" id="UP000237056"/>
    </source>
</evidence>
<evidence type="ECO:0000259" key="5">
    <source>
        <dbReference type="PROSITE" id="PS50835"/>
    </source>
</evidence>
<dbReference type="InterPro" id="IPR035986">
    <property type="entry name" value="PKD_dom_sf"/>
</dbReference>
<dbReference type="PANTHER" id="PTHR24251">
    <property type="entry name" value="OVOCHYMASE-RELATED"/>
    <property type="match status" value="1"/>
</dbReference>
<dbReference type="Gene3D" id="2.60.120.200">
    <property type="match status" value="1"/>
</dbReference>
<dbReference type="Pfam" id="PF00041">
    <property type="entry name" value="fn3"/>
    <property type="match status" value="4"/>
</dbReference>
<dbReference type="CDD" id="cd00063">
    <property type="entry name" value="FN3"/>
    <property type="match status" value="4"/>
</dbReference>
<dbReference type="SUPFAM" id="SSF49299">
    <property type="entry name" value="PKD domain"/>
    <property type="match status" value="1"/>
</dbReference>
<feature type="chain" id="PRO_5015416663" evidence="3">
    <location>
        <begin position="23"/>
        <end position="1798"/>
    </location>
</feature>
<feature type="domain" description="CUB" evidence="4">
    <location>
        <begin position="690"/>
        <end position="818"/>
    </location>
</feature>
<evidence type="ECO:0000256" key="2">
    <source>
        <dbReference type="ARBA" id="ARBA00023157"/>
    </source>
</evidence>
<dbReference type="Pfam" id="PF00431">
    <property type="entry name" value="CUB"/>
    <property type="match status" value="3"/>
</dbReference>
<dbReference type="InterPro" id="IPR000859">
    <property type="entry name" value="CUB_dom"/>
</dbReference>
<dbReference type="InterPro" id="IPR013783">
    <property type="entry name" value="Ig-like_fold"/>
</dbReference>
<evidence type="ECO:0000256" key="3">
    <source>
        <dbReference type="SAM" id="SignalP"/>
    </source>
</evidence>
<keyword evidence="8" id="KW-1185">Reference proteome</keyword>
<reference evidence="7 8" key="1">
    <citation type="submission" date="2018-01" db="EMBL/GenBank/DDBJ databases">
        <title>Genomic Encyclopedia of Type Strains, Phase I: the one thousand microbial genomes (KMG-I) project.</title>
        <authorList>
            <person name="Goeker M."/>
        </authorList>
    </citation>
    <scope>NUCLEOTIDE SEQUENCE [LARGE SCALE GENOMIC DNA]</scope>
    <source>
        <strain evidence="7 8">DSM 17960</strain>
    </source>
</reference>
<dbReference type="EMBL" id="PQNY01000007">
    <property type="protein sequence ID" value="POS01828.1"/>
    <property type="molecule type" value="Genomic_DNA"/>
</dbReference>
<dbReference type="Gene3D" id="2.60.120.290">
    <property type="entry name" value="Spermadhesin, CUB domain"/>
    <property type="match status" value="3"/>
</dbReference>
<dbReference type="CDD" id="cd00041">
    <property type="entry name" value="CUB"/>
    <property type="match status" value="3"/>
</dbReference>
<dbReference type="SMART" id="SM00060">
    <property type="entry name" value="FN3"/>
    <property type="match status" value="4"/>
</dbReference>
<feature type="signal peptide" evidence="3">
    <location>
        <begin position="1"/>
        <end position="22"/>
    </location>
</feature>
<accession>A0A2S4N821</accession>
<feature type="domain" description="CUB" evidence="4">
    <location>
        <begin position="482"/>
        <end position="610"/>
    </location>
</feature>
<dbReference type="NCBIfam" id="TIGR04131">
    <property type="entry name" value="Bac_Flav_CTERM"/>
    <property type="match status" value="1"/>
</dbReference>
<evidence type="ECO:0000259" key="6">
    <source>
        <dbReference type="PROSITE" id="PS50853"/>
    </source>
</evidence>
<dbReference type="Gene3D" id="2.60.40.10">
    <property type="entry name" value="Immunoglobulins"/>
    <property type="match status" value="8"/>
</dbReference>
<evidence type="ECO:0000259" key="4">
    <source>
        <dbReference type="PROSITE" id="PS01180"/>
    </source>
</evidence>
<dbReference type="InterPro" id="IPR035914">
    <property type="entry name" value="Sperma_CUB_dom_sf"/>
</dbReference>
<dbReference type="NCBIfam" id="NF038128">
    <property type="entry name" value="choice_anch_J"/>
    <property type="match status" value="1"/>
</dbReference>
<dbReference type="RefSeq" id="WP_103725901.1">
    <property type="nucleotide sequence ID" value="NZ_PQNY01000007.1"/>
</dbReference>
<feature type="domain" description="Fibronectin type-III" evidence="6">
    <location>
        <begin position="825"/>
        <end position="917"/>
    </location>
</feature>
<dbReference type="Proteomes" id="UP000237056">
    <property type="component" value="Unassembled WGS sequence"/>
</dbReference>
<dbReference type="SUPFAM" id="SSF49854">
    <property type="entry name" value="Spermadhesin, CUB domain"/>
    <property type="match status" value="3"/>
</dbReference>
<dbReference type="InterPro" id="IPR026341">
    <property type="entry name" value="T9SS_type_B"/>
</dbReference>
<evidence type="ECO:0000313" key="7">
    <source>
        <dbReference type="EMBL" id="POS01828.1"/>
    </source>
</evidence>
<evidence type="ECO:0000256" key="1">
    <source>
        <dbReference type="ARBA" id="ARBA00022737"/>
    </source>
</evidence>
<dbReference type="Pfam" id="PF13585">
    <property type="entry name" value="CHU_C"/>
    <property type="match status" value="1"/>
</dbReference>
<feature type="domain" description="Fibronectin type-III" evidence="6">
    <location>
        <begin position="206"/>
        <end position="294"/>
    </location>
</feature>
<dbReference type="PROSITE" id="PS01180">
    <property type="entry name" value="CUB"/>
    <property type="match status" value="3"/>
</dbReference>
<keyword evidence="1" id="KW-0677">Repeat</keyword>